<dbReference type="PATRIC" id="fig|1590.268.peg.3192"/>
<dbReference type="OMA" id="GYEYYLV"/>
<evidence type="ECO:0000256" key="2">
    <source>
        <dbReference type="ARBA" id="ARBA00022679"/>
    </source>
</evidence>
<evidence type="ECO:0000256" key="3">
    <source>
        <dbReference type="ARBA" id="ARBA00022695"/>
    </source>
</evidence>
<sequence length="181" mass="20232">MTSMATIFTTGEPQTITAMLAARDQRVAYQQQLTATNPRATIAAIKLNIPGPIKNNAALRRLFLAGVQRFEAELSTYTVAADWNHPAGNERFLILTTDFATSKRLAVAFEEHDPLGRLYDIDILQAGSQRALSRTDLGLPKRRCLLCHREAKDCARSRRHSVAELQQKIAAMYMKEFGERG</sequence>
<evidence type="ECO:0000313" key="5">
    <source>
        <dbReference type="EMBL" id="ODO61099.1"/>
    </source>
</evidence>
<keyword evidence="5" id="KW-0456">Lyase</keyword>
<proteinExistence type="predicted"/>
<evidence type="ECO:0000256" key="4">
    <source>
        <dbReference type="ARBA" id="ARBA00048574"/>
    </source>
</evidence>
<dbReference type="EMBL" id="MCOL01000001">
    <property type="protein sequence ID" value="ODO61099.1"/>
    <property type="molecule type" value="Genomic_DNA"/>
</dbReference>
<gene>
    <name evidence="5" type="primary">citX</name>
    <name evidence="5" type="ORF">LPJSA22_01055</name>
</gene>
<dbReference type="InterPro" id="IPR005551">
    <property type="entry name" value="CitX"/>
</dbReference>
<keyword evidence="2 5" id="KW-0808">Transferase</keyword>
<dbReference type="GO" id="GO:0050519">
    <property type="term" value="F:holo-citrate lyase synthase activity"/>
    <property type="evidence" value="ECO:0007669"/>
    <property type="project" value="UniProtKB-EC"/>
</dbReference>
<dbReference type="GO" id="GO:0016829">
    <property type="term" value="F:lyase activity"/>
    <property type="evidence" value="ECO:0007669"/>
    <property type="project" value="UniProtKB-KW"/>
</dbReference>
<reference evidence="5 6" key="1">
    <citation type="submission" date="2016-08" db="EMBL/GenBank/DDBJ databases">
        <title>Genome sequencing of Lactobacillus plantarum JSA22, isolated from fermented soybean paste.</title>
        <authorList>
            <person name="Choi H.S."/>
        </authorList>
    </citation>
    <scope>NUCLEOTIDE SEQUENCE [LARGE SCALE GENOMIC DNA]</scope>
    <source>
        <strain evidence="5 6">JSA22</strain>
    </source>
</reference>
<evidence type="ECO:0000256" key="1">
    <source>
        <dbReference type="ARBA" id="ARBA00012524"/>
    </source>
</evidence>
<dbReference type="Pfam" id="PF03802">
    <property type="entry name" value="CitX"/>
    <property type="match status" value="1"/>
</dbReference>
<organism evidence="5 6">
    <name type="scientific">Lactiplantibacillus plantarum</name>
    <name type="common">Lactobacillus plantarum</name>
    <dbReference type="NCBI Taxonomy" id="1590"/>
    <lineage>
        <taxon>Bacteria</taxon>
        <taxon>Bacillati</taxon>
        <taxon>Bacillota</taxon>
        <taxon>Bacilli</taxon>
        <taxon>Lactobacillales</taxon>
        <taxon>Lactobacillaceae</taxon>
        <taxon>Lactiplantibacillus</taxon>
    </lineage>
</organism>
<dbReference type="EC" id="2.7.7.61" evidence="1"/>
<dbReference type="Proteomes" id="UP000094892">
    <property type="component" value="Unassembled WGS sequence"/>
</dbReference>
<dbReference type="AlphaFoldDB" id="A0A1A0DBG0"/>
<accession>A0A1A0DBG0</accession>
<keyword evidence="3 5" id="KW-0548">Nucleotidyltransferase</keyword>
<dbReference type="NCBIfam" id="TIGR03124">
    <property type="entry name" value="citrate_citX"/>
    <property type="match status" value="1"/>
</dbReference>
<dbReference type="GO" id="GO:0051191">
    <property type="term" value="P:prosthetic group biosynthetic process"/>
    <property type="evidence" value="ECO:0007669"/>
    <property type="project" value="InterPro"/>
</dbReference>
<protein>
    <recommendedName>
        <fullName evidence="1">citrate lyase holo-[acyl-carrier protein] synthase</fullName>
        <ecNumber evidence="1">2.7.7.61</ecNumber>
    </recommendedName>
</protein>
<comment type="catalytic activity">
    <reaction evidence="4">
        <text>apo-[citrate lyase ACP] + 2'-(5''-triphospho-alpha-D-ribosyl)-3'-dephospho-CoA = holo-[citrate lyase ACP] + diphosphate</text>
        <dbReference type="Rhea" id="RHEA:16333"/>
        <dbReference type="Rhea" id="RHEA-COMP:10157"/>
        <dbReference type="Rhea" id="RHEA-COMP:10158"/>
        <dbReference type="ChEBI" id="CHEBI:29999"/>
        <dbReference type="ChEBI" id="CHEBI:33019"/>
        <dbReference type="ChEBI" id="CHEBI:61378"/>
        <dbReference type="ChEBI" id="CHEBI:82683"/>
        <dbReference type="EC" id="2.7.7.61"/>
    </reaction>
</comment>
<name>A0A1A0DBG0_LACPN</name>
<comment type="caution">
    <text evidence="5">The sequence shown here is derived from an EMBL/GenBank/DDBJ whole genome shotgun (WGS) entry which is preliminary data.</text>
</comment>
<evidence type="ECO:0000313" key="6">
    <source>
        <dbReference type="Proteomes" id="UP000094892"/>
    </source>
</evidence>